<proteinExistence type="predicted"/>
<accession>A0A2M4CC06</accession>
<sequence length="80" mass="8594">MSYLVVKPVALLYSLSAWLLRKSSEPCVPLVAIAATPPSISCATIPPPTTLVLPMDSDSPNGFLFRLWPVALREGGRSKV</sequence>
<protein>
    <submittedName>
        <fullName evidence="1">Putative secreted protein</fullName>
    </submittedName>
</protein>
<evidence type="ECO:0000313" key="1">
    <source>
        <dbReference type="EMBL" id="MBW62671.1"/>
    </source>
</evidence>
<dbReference type="AlphaFoldDB" id="A0A2M4CC06"/>
<name>A0A2M4CC06_9DIPT</name>
<dbReference type="EMBL" id="GGFJ01013530">
    <property type="protein sequence ID" value="MBW62671.1"/>
    <property type="molecule type" value="Transcribed_RNA"/>
</dbReference>
<organism evidence="1">
    <name type="scientific">Anopheles marajoara</name>
    <dbReference type="NCBI Taxonomy" id="58244"/>
    <lineage>
        <taxon>Eukaryota</taxon>
        <taxon>Metazoa</taxon>
        <taxon>Ecdysozoa</taxon>
        <taxon>Arthropoda</taxon>
        <taxon>Hexapoda</taxon>
        <taxon>Insecta</taxon>
        <taxon>Pterygota</taxon>
        <taxon>Neoptera</taxon>
        <taxon>Endopterygota</taxon>
        <taxon>Diptera</taxon>
        <taxon>Nematocera</taxon>
        <taxon>Culicoidea</taxon>
        <taxon>Culicidae</taxon>
        <taxon>Anophelinae</taxon>
        <taxon>Anopheles</taxon>
    </lineage>
</organism>
<reference evidence="1" key="1">
    <citation type="submission" date="2018-01" db="EMBL/GenBank/DDBJ databases">
        <title>An insight into the sialome of Amazonian anophelines.</title>
        <authorList>
            <person name="Ribeiro J.M."/>
            <person name="Scarpassa V."/>
            <person name="Calvo E."/>
        </authorList>
    </citation>
    <scope>NUCLEOTIDE SEQUENCE</scope>
    <source>
        <tissue evidence="1">Salivary glands</tissue>
    </source>
</reference>